<name>A0A7M7MZN9_STRPU</name>
<protein>
    <submittedName>
        <fullName evidence="3">Uncharacterized protein</fullName>
    </submittedName>
</protein>
<feature type="compositionally biased region" description="Basic and acidic residues" evidence="1">
    <location>
        <begin position="1541"/>
        <end position="1554"/>
    </location>
</feature>
<reference evidence="4" key="1">
    <citation type="submission" date="2015-02" db="EMBL/GenBank/DDBJ databases">
        <title>Genome sequencing for Strongylocentrotus purpuratus.</title>
        <authorList>
            <person name="Murali S."/>
            <person name="Liu Y."/>
            <person name="Vee V."/>
            <person name="English A."/>
            <person name="Wang M."/>
            <person name="Skinner E."/>
            <person name="Han Y."/>
            <person name="Muzny D.M."/>
            <person name="Worley K.C."/>
            <person name="Gibbs R.A."/>
        </authorList>
    </citation>
    <scope>NUCLEOTIDE SEQUENCE</scope>
</reference>
<feature type="compositionally biased region" description="Polar residues" evidence="1">
    <location>
        <begin position="1841"/>
        <end position="1861"/>
    </location>
</feature>
<accession>A0A7M7MZN9</accession>
<feature type="compositionally biased region" description="Basic and acidic residues" evidence="1">
    <location>
        <begin position="1722"/>
        <end position="1737"/>
    </location>
</feature>
<keyword evidence="2" id="KW-1133">Transmembrane helix</keyword>
<dbReference type="Proteomes" id="UP000007110">
    <property type="component" value="Unassembled WGS sequence"/>
</dbReference>
<dbReference type="RefSeq" id="XP_030829032.1">
    <property type="nucleotide sequence ID" value="XM_030973172.1"/>
</dbReference>
<dbReference type="InParanoid" id="A0A7M7MZN9"/>
<sequence length="2151" mass="236045">MCCSPPTCTCTSPPPSLPPPLCSITESGSSLIVPTSTLSLDRSIEESFVFETVILTTEVILYPTPAISEIAPSSDVTSVISQRSSDLFFTDYPILSTISQPETTIAPSPADSRNSNTQSALSSQTESLETLIYTFYFVETSDILYPSSDILPTTLRPVFTYTTMTPEFTALSTLLDQSLLPETIFSSVYETQMSDIFTSLAPTMETTKSFPLSEFSRSTVVPDATQVMSTITDISWTDVYEIISTEVFEYITTDVYDSRTLGTGTDEYQVSTLFPTLSQPGLQTESTLVLSMSEEMPLLSSVVMETTVLPIDTIVVSYEMSSVLFTLVETSSVMPITPSMPSVYPVTSDRQVVTDSTAMFTSETGTTSLVSLAPSFLYSTVMDLSTILVSDTITDASSITDSTVMFSSEIGTASLEPLIPSPLYSTVIDVSTILVSDPITDASSITDSTAMFSSEIGTTSLESLTPSFIHSTVMDLSTILVTDTITNATSIIDSTVMFSSEIGTTSLVTLAPSFLYSTVMDLSTILVTDTITDASSISESMVMFSSESGTPLESVRPSLLYSTVIDLSTILVSDIITDVSWISPSSSEYYPSPSTPSFASSILPSLPFFTPILPSFTPYLDTSSILIYTTVDLESSFPSRSSEDFSTLMPEHSEISYSVSHLSSRYMPSDYLTETLLISQIVSVDISDTFPVLISSTGDYLTPVVSGSDTIEPSSLTGIFETISTQVVESSASERLLTSTESLQITSLDTFIHTTVQDTVITESLVTLPTTILEYSSSASSVSSIVQTPSSRMPEVSTTEVYETVSSATTDFIVPPFSTMAIVTSSIDILPSPSTAVGATSMRTAVETSIDSSLFLETLSTITPTSEVYETRTMSPGSPITSSIDTNATSALTGSYSSMFIPPFITVTPVQTTDYIISTMIGPTASASETYIPTVPPSSYAAIESSVVISHVVTDTVSLGSRVVSFDASTSTLLIPSPSDSLRIESSGLLPTLSGTPPLTFLPPFTATSLFQSEESPSTLFSEMMPTLIGSISLSEAFVSSSVAPQVTTSMIMSTSSQMVTPSFPPTNPPMTTATESPVDVPLEFQLTMDIKVPTSEDITADDFSEALSNSLEVLYIEGESNILERRRRSNSEADTPSGDSSDREWLFTRKQQTEGHPRIGQRLELQEQYALKEDSRFEGLAKESSAEIEWMFVSKQIGKSSPRIQVRTENKVRRKRQADPSDDIEVPIMALSRPDDLDPETVTLTFYVLENETLVMATDAAATYSTLTEGEMSAQLGYAVRSIPHPVIPTPTTTPDYPYTIPPADQTDWLKVTLIVDTAFDETNATFQKQLRNDLEFLYVNGSSELESNLARNRRGVGMGYPGDDVILEDDLIRRRRAADPSSATEVALEAVDRPQADAENVDVVFYVVDEGSVVPGATALIPYQQFSLQELQDVIGYVVVSPGVTLFLTATPTGLDWWWYLLIALIALLLIIVILLFIYYYCWSKKTAIKTLNKVDRSTSVELGFMRLEKETKAKPVVMETVFNEKTSKRSKVNGSASREADRARLTEDPAQKRKKRKKTKRAQETAREYSKRGYFSGEDDQLFTHVDTHATKSKTKKPTSTSRSQNNAVYPEPERLPPLIHHSLVAYSETESEISNEQLRMMRKAGMPKSWYTTHIGKDPEELKKDIAREKKRQKRKKEKKIQDQLTAEQMQKEFDAVLGGMDEQGIKNPTARQLQVTRTDRWKPRDGKRKSEIPESTGVINESAVRLIRTRPLESAAPPAQNHEDIKREIEELLKRGPPKPVQGPLSKTTSVSQEEAKELAEKKEREVRLRRKWAEERKRINRILDDAFALSSSSLGNTSEQTKGDTPTTSNGQSSLGEREFGKDLDDSGYLRHRGHYGYDALDDSVLPGMIQGRLAVPPRSIPLYETSFGMDLSGEHLYDSIRRPPIEYEFLPSQMRSDGAAPAYGVSVSPIRTQRARVVPYPVRDVLPTDPYRSLNSSLSSSLQPMPVTPRNHRTNGTIGMGHQHQDDDQGRDITRVQEENLSLQRLVAKQQRELDHALALIGQPNSRIDQPQKSDSKEGKVGSNGRKQRKVVPVNSAKPLNGPSTVSAWTDDHKAVERKSHPLTSTPNKDNLIKVKPRPSQREKSVILEHHIEKPGKGSANSKV</sequence>
<feature type="region of interest" description="Disordered" evidence="1">
    <location>
        <begin position="1715"/>
        <end position="1737"/>
    </location>
</feature>
<feature type="region of interest" description="Disordered" evidence="1">
    <location>
        <begin position="1838"/>
        <end position="1872"/>
    </location>
</feature>
<dbReference type="OrthoDB" id="6162555at2759"/>
<feature type="transmembrane region" description="Helical" evidence="2">
    <location>
        <begin position="1459"/>
        <end position="1484"/>
    </location>
</feature>
<dbReference type="EnsemblMetazoa" id="XM_030973172">
    <property type="protein sequence ID" value="XP_030829032"/>
    <property type="gene ID" value="LOC100893069"/>
</dbReference>
<keyword evidence="2" id="KW-0812">Transmembrane</keyword>
<dbReference type="GeneID" id="100893069"/>
<reference evidence="3" key="2">
    <citation type="submission" date="2021-01" db="UniProtKB">
        <authorList>
            <consortium name="EnsemblMetazoa"/>
        </authorList>
    </citation>
    <scope>IDENTIFICATION</scope>
</reference>
<feature type="region of interest" description="Disordered" evidence="1">
    <location>
        <begin position="1591"/>
        <end position="1619"/>
    </location>
</feature>
<dbReference type="OMA" id="MAKSTFM"/>
<feature type="region of interest" description="Disordered" evidence="1">
    <location>
        <begin position="1778"/>
        <end position="1812"/>
    </location>
</feature>
<proteinExistence type="predicted"/>
<evidence type="ECO:0000313" key="4">
    <source>
        <dbReference type="Proteomes" id="UP000007110"/>
    </source>
</evidence>
<feature type="compositionally biased region" description="Basic and acidic residues" evidence="1">
    <location>
        <begin position="2097"/>
        <end position="2107"/>
    </location>
</feature>
<feature type="region of interest" description="Disordered" evidence="1">
    <location>
        <begin position="1126"/>
        <end position="1146"/>
    </location>
</feature>
<evidence type="ECO:0000256" key="1">
    <source>
        <dbReference type="SAM" id="MobiDB-lite"/>
    </source>
</evidence>
<feature type="compositionally biased region" description="Basic and acidic residues" evidence="1">
    <location>
        <begin position="1862"/>
        <end position="1872"/>
    </location>
</feature>
<feature type="compositionally biased region" description="Basic and acidic residues" evidence="1">
    <location>
        <begin position="2057"/>
        <end position="2067"/>
    </location>
</feature>
<keyword evidence="2" id="KW-0472">Membrane</keyword>
<dbReference type="KEGG" id="spu:100893069"/>
<feature type="region of interest" description="Disordered" evidence="1">
    <location>
        <begin position="1528"/>
        <end position="1574"/>
    </location>
</feature>
<feature type="region of interest" description="Disordered" evidence="1">
    <location>
        <begin position="2048"/>
        <end position="2151"/>
    </location>
</feature>
<evidence type="ECO:0000256" key="2">
    <source>
        <dbReference type="SAM" id="Phobius"/>
    </source>
</evidence>
<organism evidence="3 4">
    <name type="scientific">Strongylocentrotus purpuratus</name>
    <name type="common">Purple sea urchin</name>
    <dbReference type="NCBI Taxonomy" id="7668"/>
    <lineage>
        <taxon>Eukaryota</taxon>
        <taxon>Metazoa</taxon>
        <taxon>Echinodermata</taxon>
        <taxon>Eleutherozoa</taxon>
        <taxon>Echinozoa</taxon>
        <taxon>Echinoidea</taxon>
        <taxon>Euechinoidea</taxon>
        <taxon>Echinacea</taxon>
        <taxon>Camarodonta</taxon>
        <taxon>Echinidea</taxon>
        <taxon>Strongylocentrotidae</taxon>
        <taxon>Strongylocentrotus</taxon>
    </lineage>
</organism>
<keyword evidence="4" id="KW-1185">Reference proteome</keyword>
<feature type="compositionally biased region" description="Basic and acidic residues" evidence="1">
    <location>
        <begin position="1564"/>
        <end position="1574"/>
    </location>
</feature>
<feature type="compositionally biased region" description="Basic and acidic residues" evidence="1">
    <location>
        <begin position="1799"/>
        <end position="1812"/>
    </location>
</feature>
<evidence type="ECO:0000313" key="3">
    <source>
        <dbReference type="EnsemblMetazoa" id="XP_030829032"/>
    </source>
</evidence>
<feature type="compositionally biased region" description="Basic and acidic residues" evidence="1">
    <location>
        <begin position="2127"/>
        <end position="2143"/>
    </location>
</feature>